<dbReference type="OrthoDB" id="771988at2"/>
<evidence type="ECO:0000313" key="2">
    <source>
        <dbReference type="Proteomes" id="UP000219281"/>
    </source>
</evidence>
<protein>
    <submittedName>
        <fullName evidence="1">Uncharacterized protein</fullName>
    </submittedName>
</protein>
<keyword evidence="2" id="KW-1185">Reference proteome</keyword>
<reference evidence="2" key="1">
    <citation type="submission" date="2017-09" db="EMBL/GenBank/DDBJ databases">
        <authorList>
            <person name="Varghese N."/>
            <person name="Submissions S."/>
        </authorList>
    </citation>
    <scope>NUCLEOTIDE SEQUENCE [LARGE SCALE GENOMIC DNA]</scope>
    <source>
        <strain evidence="2">CGMCC 1.12803</strain>
    </source>
</reference>
<proteinExistence type="predicted"/>
<dbReference type="AlphaFoldDB" id="A0A286A6M7"/>
<dbReference type="RefSeq" id="WP_097132428.1">
    <property type="nucleotide sequence ID" value="NZ_OCMT01000003.1"/>
</dbReference>
<organism evidence="1 2">
    <name type="scientific">Pedobacter xixiisoli</name>
    <dbReference type="NCBI Taxonomy" id="1476464"/>
    <lineage>
        <taxon>Bacteria</taxon>
        <taxon>Pseudomonadati</taxon>
        <taxon>Bacteroidota</taxon>
        <taxon>Sphingobacteriia</taxon>
        <taxon>Sphingobacteriales</taxon>
        <taxon>Sphingobacteriaceae</taxon>
        <taxon>Pedobacter</taxon>
    </lineage>
</organism>
<dbReference type="EMBL" id="OCMT01000003">
    <property type="protein sequence ID" value="SOD17570.1"/>
    <property type="molecule type" value="Genomic_DNA"/>
</dbReference>
<name>A0A286A6M7_9SPHI</name>
<evidence type="ECO:0000313" key="1">
    <source>
        <dbReference type="EMBL" id="SOD17570.1"/>
    </source>
</evidence>
<gene>
    <name evidence="1" type="ORF">SAMN06297358_2580</name>
</gene>
<dbReference type="Proteomes" id="UP000219281">
    <property type="component" value="Unassembled WGS sequence"/>
</dbReference>
<accession>A0A286A6M7</accession>
<sequence length="104" mass="11823">MKKQKLRSLMMLCLLFLLGLLYSAHVFVTDNKAVVQTAIADTNDDNAESGEENVKEASHHFFLLEKMRYHFKPVTSIVVNLNFPVETSLPEPYLQLNTPPPDFA</sequence>